<proteinExistence type="predicted"/>
<dbReference type="Gene3D" id="3.90.182.10">
    <property type="entry name" value="Toxin - Anthrax Protective Antigen,domain 1"/>
    <property type="match status" value="1"/>
</dbReference>
<dbReference type="AlphaFoldDB" id="H1Y0H8"/>
<dbReference type="RefSeq" id="WP_008509264.1">
    <property type="nucleotide sequence ID" value="NZ_CM001403.1"/>
</dbReference>
<reference evidence="2" key="1">
    <citation type="submission" date="2011-09" db="EMBL/GenBank/DDBJ databases">
        <title>The permanent draft genome of Mucilaginibacter paludis DSM 18603.</title>
        <authorList>
            <consortium name="US DOE Joint Genome Institute (JGI-PGF)"/>
            <person name="Lucas S."/>
            <person name="Han J."/>
            <person name="Lapidus A."/>
            <person name="Bruce D."/>
            <person name="Goodwin L."/>
            <person name="Pitluck S."/>
            <person name="Peters L."/>
            <person name="Kyrpides N."/>
            <person name="Mavromatis K."/>
            <person name="Ivanova N."/>
            <person name="Mikhailova N."/>
            <person name="Held B."/>
            <person name="Detter J.C."/>
            <person name="Tapia R."/>
            <person name="Han C."/>
            <person name="Land M."/>
            <person name="Hauser L."/>
            <person name="Markowitz V."/>
            <person name="Cheng J.-F."/>
            <person name="Hugenholtz P."/>
            <person name="Woyke T."/>
            <person name="Wu D."/>
            <person name="Tindall B."/>
            <person name="Brambilla E."/>
            <person name="Klenk H.-P."/>
            <person name="Eisen J.A."/>
        </authorList>
    </citation>
    <scope>NUCLEOTIDE SEQUENCE [LARGE SCALE GENOMIC DNA]</scope>
    <source>
        <strain evidence="2">DSM 18603</strain>
    </source>
</reference>
<evidence type="ECO:0000313" key="3">
    <source>
        <dbReference type="Proteomes" id="UP000002774"/>
    </source>
</evidence>
<dbReference type="Gene3D" id="2.120.10.30">
    <property type="entry name" value="TolB, C-terminal domain"/>
    <property type="match status" value="1"/>
</dbReference>
<feature type="domain" description="PA14" evidence="1">
    <location>
        <begin position="796"/>
        <end position="933"/>
    </location>
</feature>
<dbReference type="eggNOG" id="COG3391">
    <property type="taxonomic scope" value="Bacteria"/>
</dbReference>
<dbReference type="EMBL" id="CM001403">
    <property type="protein sequence ID" value="EHQ28445.1"/>
    <property type="molecule type" value="Genomic_DNA"/>
</dbReference>
<dbReference type="STRING" id="714943.Mucpa_4355"/>
<dbReference type="SUPFAM" id="SSF63829">
    <property type="entry name" value="Calcium-dependent phosphotriesterase"/>
    <property type="match status" value="1"/>
</dbReference>
<dbReference type="Proteomes" id="UP000002774">
    <property type="component" value="Chromosome"/>
</dbReference>
<accession>H1Y0H8</accession>
<dbReference type="HOGENOM" id="CLU_260424_0_0_10"/>
<dbReference type="InterPro" id="IPR011658">
    <property type="entry name" value="PA14_dom"/>
</dbReference>
<dbReference type="OrthoDB" id="1440398at2"/>
<evidence type="ECO:0000313" key="2">
    <source>
        <dbReference type="EMBL" id="EHQ28445.1"/>
    </source>
</evidence>
<dbReference type="Pfam" id="PF07691">
    <property type="entry name" value="PA14"/>
    <property type="match status" value="1"/>
</dbReference>
<name>H1Y0H8_9SPHI</name>
<evidence type="ECO:0000259" key="1">
    <source>
        <dbReference type="PROSITE" id="PS51820"/>
    </source>
</evidence>
<dbReference type="PROSITE" id="PS51820">
    <property type="entry name" value="PA14"/>
    <property type="match status" value="1"/>
</dbReference>
<organism evidence="2 3">
    <name type="scientific">Mucilaginibacter paludis DSM 18603</name>
    <dbReference type="NCBI Taxonomy" id="714943"/>
    <lineage>
        <taxon>Bacteria</taxon>
        <taxon>Pseudomonadati</taxon>
        <taxon>Bacteroidota</taxon>
        <taxon>Sphingobacteriia</taxon>
        <taxon>Sphingobacteriales</taxon>
        <taxon>Sphingobacteriaceae</taxon>
        <taxon>Mucilaginibacter</taxon>
    </lineage>
</organism>
<dbReference type="SMART" id="SM00758">
    <property type="entry name" value="PA14"/>
    <property type="match status" value="1"/>
</dbReference>
<dbReference type="Gene3D" id="2.60.40.4070">
    <property type="match status" value="1"/>
</dbReference>
<dbReference type="SUPFAM" id="SSF56988">
    <property type="entry name" value="Anthrax protective antigen"/>
    <property type="match status" value="1"/>
</dbReference>
<sequence>MIRSYSYKLFSLLSIIILYFSVYFCFGATFASRKCEVKIINAAFQQLHHQGSVKSGIITFTFSLSTNCTTSAGVYKADGTLIRTLWNAVRLNKGSYTRTWDGMDDLGVLCADGNYNIKILSNNVTYTWEGVIGNTSDSLTGPSVHHAMNKISCMAFAGNTGYFSINFTEQDASTFKLTASHPQQKQVILTKGISTQFVCTDGEKVYWAGTDIKLTDKSFVFATSVADDSEISFASGKTYKAKYGRLYKSAIDTGSIAKSAITGLAVQTKSKFLFVAHSNSNQLTVINKNTGSVVQVVPFTYPQSLCVDQKDNLWVVYKDLHQKKIVEKFKVNSDGHLTPLNIILPNLENPLAVSVSPDNSKILVADAGGSQQVKAFDNLTGLEIWSLGAHGGYSNDPSVTNYKFYFSDQISDQPTFIAFQPDGSFWVEDPGNGRTLHYGANKIFIDDIMYRPISYNTNADVTNPVRVFSDYLEFKIDYSKPLRPNNGSWLLWKNWGAKVPKNLDDQFSRFRNLATLSNNKTYTLLFDRAKRSWVLAEFAKDGLRITSIIIKDDNTQLYPDGSLRRVSKAQIGMSTVWTERALTGFDNVGNPSWGEEVTLASSPPVTANDPVYWSNYTTLRSGSVTSSGTLISFEAGLSPRDGNQWHLGGIKVGSNKWLWRTAMNIGRRYEGEFPRDGSYDSGNYVKYPGSTVLVSGDNIIWGYHGESWKNNQTNKWNYVNTDGLLIAQFGITGPEVSGKEAPAMMAGNAFSGALVKVHNDLYLYHNDESYHGGVHRWKISNLNSVKEQIIPATVANNAHGLLAEYYEGPDLDNLKIKTTRIDNQIDLNLASVKLPSAYGIQNTSDFSVSWQGFIKAKYSERYVFHAIGVNLRVWINGNLLIGNKSHVDTASIMLVAGSVYPIKVEACHVDKSSPVSLSWASASQKMEIIPKAQLYPANFPDRLKGFDLLENVPHAALLEDNRYGWDRSPVKEDSTSRITKFWTASTSIKTYDRFSSPDLYTLFRQGNNSAAIVSRDLATKGNVSAWNINGLISFEGNYFNKGSNVDNTGDGGSFVEILDNNKKIVVRFFIHEDDRGNDAQIYVNEKILTHMDKNNLRSLVGKFQPLTISSKNNIISVKYASLPMVQIAKLDPDSNVKLPTTFRLYFWTKNKSEDRSIDIANLYYKFQ</sequence>
<protein>
    <submittedName>
        <fullName evidence="2">PA14 domain protein</fullName>
    </submittedName>
</protein>
<gene>
    <name evidence="2" type="ORF">Mucpa_4355</name>
</gene>
<dbReference type="InterPro" id="IPR011042">
    <property type="entry name" value="6-blade_b-propeller_TolB-like"/>
</dbReference>
<keyword evidence="3" id="KW-1185">Reference proteome</keyword>
<dbReference type="InterPro" id="IPR037524">
    <property type="entry name" value="PA14/GLEYA"/>
</dbReference>